<name>A0A518EZX1_9BACT</name>
<dbReference type="AlphaFoldDB" id="A0A518EZX1"/>
<evidence type="ECO:0000313" key="4">
    <source>
        <dbReference type="Proteomes" id="UP000320390"/>
    </source>
</evidence>
<organism evidence="3 4">
    <name type="scientific">Saltatorellus ferox</name>
    <dbReference type="NCBI Taxonomy" id="2528018"/>
    <lineage>
        <taxon>Bacteria</taxon>
        <taxon>Pseudomonadati</taxon>
        <taxon>Planctomycetota</taxon>
        <taxon>Planctomycetia</taxon>
        <taxon>Planctomycetia incertae sedis</taxon>
        <taxon>Saltatorellus</taxon>
    </lineage>
</organism>
<dbReference type="OrthoDB" id="224124at2"/>
<protein>
    <submittedName>
        <fullName evidence="3">Uncharacterized protein</fullName>
    </submittedName>
</protein>
<keyword evidence="4" id="KW-1185">Reference proteome</keyword>
<reference evidence="3 4" key="1">
    <citation type="submission" date="2019-02" db="EMBL/GenBank/DDBJ databases">
        <title>Deep-cultivation of Planctomycetes and their phenomic and genomic characterization uncovers novel biology.</title>
        <authorList>
            <person name="Wiegand S."/>
            <person name="Jogler M."/>
            <person name="Boedeker C."/>
            <person name="Pinto D."/>
            <person name="Vollmers J."/>
            <person name="Rivas-Marin E."/>
            <person name="Kohn T."/>
            <person name="Peeters S.H."/>
            <person name="Heuer A."/>
            <person name="Rast P."/>
            <person name="Oberbeckmann S."/>
            <person name="Bunk B."/>
            <person name="Jeske O."/>
            <person name="Meyerdierks A."/>
            <person name="Storesund J.E."/>
            <person name="Kallscheuer N."/>
            <person name="Luecker S."/>
            <person name="Lage O.M."/>
            <person name="Pohl T."/>
            <person name="Merkel B.J."/>
            <person name="Hornburger P."/>
            <person name="Mueller R.-W."/>
            <person name="Bruemmer F."/>
            <person name="Labrenz M."/>
            <person name="Spormann A.M."/>
            <person name="Op den Camp H."/>
            <person name="Overmann J."/>
            <person name="Amann R."/>
            <person name="Jetten M.S.M."/>
            <person name="Mascher T."/>
            <person name="Medema M.H."/>
            <person name="Devos D.P."/>
            <person name="Kaster A.-K."/>
            <person name="Ovreas L."/>
            <person name="Rohde M."/>
            <person name="Galperin M.Y."/>
            <person name="Jogler C."/>
        </authorList>
    </citation>
    <scope>NUCLEOTIDE SEQUENCE [LARGE SCALE GENOMIC DNA]</scope>
    <source>
        <strain evidence="3 4">Poly30</strain>
    </source>
</reference>
<feature type="chain" id="PRO_5022015157" evidence="2">
    <location>
        <begin position="39"/>
        <end position="615"/>
    </location>
</feature>
<feature type="signal peptide" evidence="2">
    <location>
        <begin position="1"/>
        <end position="38"/>
    </location>
</feature>
<dbReference type="Proteomes" id="UP000320390">
    <property type="component" value="Chromosome"/>
</dbReference>
<dbReference type="Gene3D" id="3.40.50.1110">
    <property type="entry name" value="SGNH hydrolase"/>
    <property type="match status" value="1"/>
</dbReference>
<dbReference type="PANTHER" id="PTHR22901">
    <property type="entry name" value="SIALATE O-ACETYLESTERASE"/>
    <property type="match status" value="1"/>
</dbReference>
<keyword evidence="2" id="KW-0732">Signal</keyword>
<dbReference type="SUPFAM" id="SSF52266">
    <property type="entry name" value="SGNH hydrolase"/>
    <property type="match status" value="1"/>
</dbReference>
<evidence type="ECO:0000256" key="1">
    <source>
        <dbReference type="SAM" id="MobiDB-lite"/>
    </source>
</evidence>
<proteinExistence type="predicted"/>
<feature type="compositionally biased region" description="Basic and acidic residues" evidence="1">
    <location>
        <begin position="500"/>
        <end position="511"/>
    </location>
</feature>
<dbReference type="GO" id="GO:0005975">
    <property type="term" value="P:carbohydrate metabolic process"/>
    <property type="evidence" value="ECO:0007669"/>
    <property type="project" value="TreeGrafter"/>
</dbReference>
<feature type="region of interest" description="Disordered" evidence="1">
    <location>
        <begin position="492"/>
        <end position="511"/>
    </location>
</feature>
<dbReference type="PANTHER" id="PTHR22901:SF0">
    <property type="entry name" value="SIALATE O-ACETYLESTERASE"/>
    <property type="match status" value="1"/>
</dbReference>
<accession>A0A518EZX1</accession>
<dbReference type="GO" id="GO:0001681">
    <property type="term" value="F:sialate O-acetylesterase activity"/>
    <property type="evidence" value="ECO:0007669"/>
    <property type="project" value="InterPro"/>
</dbReference>
<evidence type="ECO:0000313" key="3">
    <source>
        <dbReference type="EMBL" id="QDV09633.1"/>
    </source>
</evidence>
<sequence length="615" mass="68385" precursor="true">MNHIRTSTCSLPLRGAISRSLRVAACALSIIASPAALGQMPREDVVDAPAIAEGLCVSQVFQSNMVIQRDKPLVVWGWAAPTEEVKVTFGDASSTATAGEDRRWAAALPGMPASAEARQLMVRGATETLTLDNVLVGDVWVLGGQSNMEFEVAKVENGALEIATAHYPLIRILTVPYNVGPERHESFERLHEWSDWFGRHFRKGDWDVCSPEVVAELSAVGYAFARRVHMGSGVPIGVIDASRGGTAVESWVPLETLRGMENAALQQKLEEWDAKVAAWSAEPGDRPNPLADMNYPGNGYAGMLGPLLGLSVKGAIFHQGYNNSLDGMRGVRLYREVFPKMIDEWRAAFGDPDLPFGILSLCTDGYPQTLDDYLEKMLNAGIHIRAEHYRTFLQMRERGDENIGFASSYDLRRRWYHPQVKLPAGERLARWALSTQYGFGDQLLWEPPKLLGYEATDGGLILRFDVEVNDPEDGEILGFAIAGEDRRFQPARASHVQVGENDRGQPQYDRKQLRLSSPLVSEPTHYRYAWGRNPLGNLQRTANKDLPVATQRSDDWDMGTVPLGVLKEEIVDRLTRAQQNQVRQALRQEDERRKIAEARAVLEASEGSQRDGQKK</sequence>
<gene>
    <name evidence="3" type="ORF">Poly30_51910</name>
</gene>
<dbReference type="EMBL" id="CP036434">
    <property type="protein sequence ID" value="QDV09633.1"/>
    <property type="molecule type" value="Genomic_DNA"/>
</dbReference>
<evidence type="ECO:0000256" key="2">
    <source>
        <dbReference type="SAM" id="SignalP"/>
    </source>
</evidence>
<dbReference type="InterPro" id="IPR039329">
    <property type="entry name" value="SIAE"/>
</dbReference>
<dbReference type="InterPro" id="IPR036514">
    <property type="entry name" value="SGNH_hydro_sf"/>
</dbReference>